<dbReference type="RefSeq" id="WP_306869423.1">
    <property type="nucleotide sequence ID" value="NZ_JAUSRB010000002.1"/>
</dbReference>
<feature type="region of interest" description="Disordered" evidence="1">
    <location>
        <begin position="252"/>
        <end position="271"/>
    </location>
</feature>
<keyword evidence="4" id="KW-1185">Reference proteome</keyword>
<evidence type="ECO:0000313" key="4">
    <source>
        <dbReference type="Proteomes" id="UP001230426"/>
    </source>
</evidence>
<evidence type="ECO:0000256" key="1">
    <source>
        <dbReference type="SAM" id="MobiDB-lite"/>
    </source>
</evidence>
<keyword evidence="2" id="KW-0732">Signal</keyword>
<protein>
    <submittedName>
        <fullName evidence="3">Uncharacterized protein</fullName>
    </submittedName>
</protein>
<feature type="compositionally biased region" description="Basic and acidic residues" evidence="1">
    <location>
        <begin position="260"/>
        <end position="271"/>
    </location>
</feature>
<proteinExistence type="predicted"/>
<evidence type="ECO:0000256" key="2">
    <source>
        <dbReference type="SAM" id="SignalP"/>
    </source>
</evidence>
<comment type="caution">
    <text evidence="3">The sequence shown here is derived from an EMBL/GenBank/DDBJ whole genome shotgun (WGS) entry which is preliminary data.</text>
</comment>
<gene>
    <name evidence="3" type="ORF">J2S55_006882</name>
</gene>
<feature type="chain" id="PRO_5045173547" evidence="2">
    <location>
        <begin position="20"/>
        <end position="271"/>
    </location>
</feature>
<reference evidence="3 4" key="1">
    <citation type="submission" date="2023-07" db="EMBL/GenBank/DDBJ databases">
        <title>Sequencing the genomes of 1000 actinobacteria strains.</title>
        <authorList>
            <person name="Klenk H.-P."/>
        </authorList>
    </citation>
    <scope>NUCLEOTIDE SEQUENCE [LARGE SCALE GENOMIC DNA]</scope>
    <source>
        <strain evidence="3 4">DSM 44109</strain>
    </source>
</reference>
<name>A0ABT9REC3_9ACTN</name>
<evidence type="ECO:0000313" key="3">
    <source>
        <dbReference type="EMBL" id="MDP9867616.1"/>
    </source>
</evidence>
<accession>A0ABT9REC3</accession>
<dbReference type="Proteomes" id="UP001230426">
    <property type="component" value="Unassembled WGS sequence"/>
</dbReference>
<sequence length="271" mass="29894">MRRWIATMAVAVTASVAVTGLGTAVDAQTTPAGPVDALRRQLVENRGVTMAEVTTWWREGEKNSFRQKTRAEFGKGRVTATDVRDVAGSNVPEPPARFLTFKGRTYCQGWICPAPEGKTWVLFYEDEETRPFLTAGGIDLGDPAALQAVLATTEAKRPGGVYDGTRTTIHQGTITYAQLYKASPGFRDEYGRKPPTGRDAKVKISWRLWLGKDQLVRRVQASWNEWVANGANVRDFHVVDARLTGWGAEIDIPAPSADETAGRDDWRDSPK</sequence>
<organism evidence="3 4">
    <name type="scientific">Streptosporangium brasiliense</name>
    <dbReference type="NCBI Taxonomy" id="47480"/>
    <lineage>
        <taxon>Bacteria</taxon>
        <taxon>Bacillati</taxon>
        <taxon>Actinomycetota</taxon>
        <taxon>Actinomycetes</taxon>
        <taxon>Streptosporangiales</taxon>
        <taxon>Streptosporangiaceae</taxon>
        <taxon>Streptosporangium</taxon>
    </lineage>
</organism>
<feature type="signal peptide" evidence="2">
    <location>
        <begin position="1"/>
        <end position="19"/>
    </location>
</feature>
<dbReference type="EMBL" id="JAUSRB010000002">
    <property type="protein sequence ID" value="MDP9867616.1"/>
    <property type="molecule type" value="Genomic_DNA"/>
</dbReference>